<evidence type="ECO:0000259" key="6">
    <source>
        <dbReference type="PROSITE" id="PS50977"/>
    </source>
</evidence>
<organism evidence="7 8">
    <name type="scientific">Rhodococcus opacus</name>
    <name type="common">Nocardia opaca</name>
    <dbReference type="NCBI Taxonomy" id="37919"/>
    <lineage>
        <taxon>Bacteria</taxon>
        <taxon>Bacillati</taxon>
        <taxon>Actinomycetota</taxon>
        <taxon>Actinomycetes</taxon>
        <taxon>Mycobacteriales</taxon>
        <taxon>Nocardiaceae</taxon>
        <taxon>Rhodococcus</taxon>
    </lineage>
</organism>
<evidence type="ECO:0000313" key="8">
    <source>
        <dbReference type="Proteomes" id="UP000239290"/>
    </source>
</evidence>
<dbReference type="GO" id="GO:0000976">
    <property type="term" value="F:transcription cis-regulatory region binding"/>
    <property type="evidence" value="ECO:0007669"/>
    <property type="project" value="TreeGrafter"/>
</dbReference>
<sequence>MFEALRSVVVSDKPQHVIVGTPADAAKSSTAASSAGVERRAPGPARAELITAAERLFAERGIEAVSLREITREAGQRNTTSLQYHFGNREGLLRAIVDKHVAATSLRRNALLDHLLSRGNVTLREASALLVQPLVAKLSDDDGGPQFLQIAAELVNRSEQLIDPDEPLGALIYDEGGSIDRWSTIVEGLMPPHTAGPPLHRRFAAVRFTHLELGRRARVAPSASLPLFTSQLVDLVAALLGSPLSEETERLLMEREREVNR</sequence>
<feature type="domain" description="HTH tetR-type" evidence="6">
    <location>
        <begin position="43"/>
        <end position="104"/>
    </location>
</feature>
<evidence type="ECO:0000313" key="7">
    <source>
        <dbReference type="EMBL" id="PQP20047.1"/>
    </source>
</evidence>
<dbReference type="SUPFAM" id="SSF46689">
    <property type="entry name" value="Homeodomain-like"/>
    <property type="match status" value="1"/>
</dbReference>
<keyword evidence="2 4" id="KW-0238">DNA-binding</keyword>
<dbReference type="InterPro" id="IPR009057">
    <property type="entry name" value="Homeodomain-like_sf"/>
</dbReference>
<dbReference type="Pfam" id="PF00440">
    <property type="entry name" value="TetR_N"/>
    <property type="match status" value="1"/>
</dbReference>
<evidence type="ECO:0000256" key="3">
    <source>
        <dbReference type="ARBA" id="ARBA00023163"/>
    </source>
</evidence>
<gene>
    <name evidence="7" type="ORF">C5613_29135</name>
</gene>
<comment type="caution">
    <text evidence="7">The sequence shown here is derived from an EMBL/GenBank/DDBJ whole genome shotgun (WGS) entry which is preliminary data.</text>
</comment>
<evidence type="ECO:0000256" key="1">
    <source>
        <dbReference type="ARBA" id="ARBA00023015"/>
    </source>
</evidence>
<dbReference type="AlphaFoldDB" id="A0A2S8IZ31"/>
<dbReference type="Proteomes" id="UP000239290">
    <property type="component" value="Unassembled WGS sequence"/>
</dbReference>
<name>A0A2S8IZ31_RHOOP</name>
<protein>
    <submittedName>
        <fullName evidence="7">TetR family transcriptional regulator</fullName>
    </submittedName>
</protein>
<comment type="caution">
    <text evidence="4">Lacks conserved residue(s) required for the propagation of feature annotation.</text>
</comment>
<dbReference type="Gene3D" id="1.10.357.10">
    <property type="entry name" value="Tetracycline Repressor, domain 2"/>
    <property type="match status" value="1"/>
</dbReference>
<dbReference type="PROSITE" id="PS50977">
    <property type="entry name" value="HTH_TETR_2"/>
    <property type="match status" value="1"/>
</dbReference>
<feature type="region of interest" description="Disordered" evidence="5">
    <location>
        <begin position="21"/>
        <end position="40"/>
    </location>
</feature>
<keyword evidence="3" id="KW-0804">Transcription</keyword>
<evidence type="ECO:0000256" key="2">
    <source>
        <dbReference type="ARBA" id="ARBA00023125"/>
    </source>
</evidence>
<dbReference type="PANTHER" id="PTHR30055:SF234">
    <property type="entry name" value="HTH-TYPE TRANSCRIPTIONAL REGULATOR BETI"/>
    <property type="match status" value="1"/>
</dbReference>
<keyword evidence="1" id="KW-0805">Transcription regulation</keyword>
<accession>A0A2S8IZ31</accession>
<reference evidence="8" key="1">
    <citation type="submission" date="2018-02" db="EMBL/GenBank/DDBJ databases">
        <title>Draft genome sequencing of Rhodococcus opacus KU647198.</title>
        <authorList>
            <person name="Zheng B.-X."/>
        </authorList>
    </citation>
    <scope>NUCLEOTIDE SEQUENCE [LARGE SCALE GENOMIC DNA]</scope>
    <source>
        <strain evidence="8">04-OD7</strain>
    </source>
</reference>
<dbReference type="GO" id="GO:0003700">
    <property type="term" value="F:DNA-binding transcription factor activity"/>
    <property type="evidence" value="ECO:0007669"/>
    <property type="project" value="TreeGrafter"/>
</dbReference>
<feature type="compositionally biased region" description="Low complexity" evidence="5">
    <location>
        <begin position="23"/>
        <end position="35"/>
    </location>
</feature>
<proteinExistence type="predicted"/>
<dbReference type="InterPro" id="IPR050109">
    <property type="entry name" value="HTH-type_TetR-like_transc_reg"/>
</dbReference>
<evidence type="ECO:0000256" key="4">
    <source>
        <dbReference type="PROSITE-ProRule" id="PRU00335"/>
    </source>
</evidence>
<dbReference type="EMBL" id="PUIO01000042">
    <property type="protein sequence ID" value="PQP20047.1"/>
    <property type="molecule type" value="Genomic_DNA"/>
</dbReference>
<dbReference type="InterPro" id="IPR001647">
    <property type="entry name" value="HTH_TetR"/>
</dbReference>
<evidence type="ECO:0000256" key="5">
    <source>
        <dbReference type="SAM" id="MobiDB-lite"/>
    </source>
</evidence>
<dbReference type="PANTHER" id="PTHR30055">
    <property type="entry name" value="HTH-TYPE TRANSCRIPTIONAL REGULATOR RUTR"/>
    <property type="match status" value="1"/>
</dbReference>